<sequence>MDRISELPTFIIHIILSCLWPKEVARTSILSKKWYYLRASFPVLEFDQNHFIRKVGLHNQIVPEG</sequence>
<gene>
    <name evidence="1" type="ORF">Pint_29717</name>
</gene>
<organism evidence="1 2">
    <name type="scientific">Pistacia integerrima</name>
    <dbReference type="NCBI Taxonomy" id="434235"/>
    <lineage>
        <taxon>Eukaryota</taxon>
        <taxon>Viridiplantae</taxon>
        <taxon>Streptophyta</taxon>
        <taxon>Embryophyta</taxon>
        <taxon>Tracheophyta</taxon>
        <taxon>Spermatophyta</taxon>
        <taxon>Magnoliopsida</taxon>
        <taxon>eudicotyledons</taxon>
        <taxon>Gunneridae</taxon>
        <taxon>Pentapetalae</taxon>
        <taxon>rosids</taxon>
        <taxon>malvids</taxon>
        <taxon>Sapindales</taxon>
        <taxon>Anacardiaceae</taxon>
        <taxon>Pistacia</taxon>
    </lineage>
</organism>
<accession>A0ACC0WYQ8</accession>
<proteinExistence type="predicted"/>
<keyword evidence="2" id="KW-1185">Reference proteome</keyword>
<dbReference type="Proteomes" id="UP001163603">
    <property type="component" value="Chromosome 15"/>
</dbReference>
<name>A0ACC0WYQ8_9ROSI</name>
<dbReference type="EMBL" id="CM047750">
    <property type="protein sequence ID" value="KAJ0007230.1"/>
    <property type="molecule type" value="Genomic_DNA"/>
</dbReference>
<comment type="caution">
    <text evidence="1">The sequence shown here is derived from an EMBL/GenBank/DDBJ whole genome shotgun (WGS) entry which is preliminary data.</text>
</comment>
<evidence type="ECO:0000313" key="2">
    <source>
        <dbReference type="Proteomes" id="UP001163603"/>
    </source>
</evidence>
<reference evidence="2" key="1">
    <citation type="journal article" date="2023" name="G3 (Bethesda)">
        <title>Genome assembly and association tests identify interacting loci associated with vigor, precocity, and sex in interspecific pistachio rootstocks.</title>
        <authorList>
            <person name="Palmer W."/>
            <person name="Jacygrad E."/>
            <person name="Sagayaradj S."/>
            <person name="Cavanaugh K."/>
            <person name="Han R."/>
            <person name="Bertier L."/>
            <person name="Beede B."/>
            <person name="Kafkas S."/>
            <person name="Golino D."/>
            <person name="Preece J."/>
            <person name="Michelmore R."/>
        </authorList>
    </citation>
    <scope>NUCLEOTIDE SEQUENCE [LARGE SCALE GENOMIC DNA]</scope>
</reference>
<evidence type="ECO:0000313" key="1">
    <source>
        <dbReference type="EMBL" id="KAJ0007230.1"/>
    </source>
</evidence>
<protein>
    <submittedName>
        <fullName evidence="1">Uncharacterized protein</fullName>
    </submittedName>
</protein>